<evidence type="ECO:0000256" key="3">
    <source>
        <dbReference type="ARBA" id="ARBA00022741"/>
    </source>
</evidence>
<keyword evidence="6" id="KW-0119">Carbohydrate metabolism</keyword>
<dbReference type="SUPFAM" id="SSF142764">
    <property type="entry name" value="YgbK-like"/>
    <property type="match status" value="1"/>
</dbReference>
<accession>A0ABT9Y9U9</accession>
<dbReference type="Pfam" id="PF07005">
    <property type="entry name" value="SBD_N"/>
    <property type="match status" value="1"/>
</dbReference>
<keyword evidence="5" id="KW-0067">ATP-binding</keyword>
<dbReference type="InterPro" id="IPR042213">
    <property type="entry name" value="NBD_C_sf"/>
</dbReference>
<evidence type="ECO:0000256" key="6">
    <source>
        <dbReference type="ARBA" id="ARBA00023277"/>
    </source>
</evidence>
<feature type="domain" description="Four-carbon acid sugar kinase N-terminal" evidence="7">
    <location>
        <begin position="5"/>
        <end position="228"/>
    </location>
</feature>
<evidence type="ECO:0000259" key="8">
    <source>
        <dbReference type="Pfam" id="PF17042"/>
    </source>
</evidence>
<keyword evidence="2" id="KW-0808">Transferase</keyword>
<evidence type="ECO:0000256" key="5">
    <source>
        <dbReference type="ARBA" id="ARBA00022840"/>
    </source>
</evidence>
<dbReference type="Proteomes" id="UP001239167">
    <property type="component" value="Unassembled WGS sequence"/>
</dbReference>
<gene>
    <name evidence="9" type="ORF">J2S01_002350</name>
</gene>
<dbReference type="Pfam" id="PF17042">
    <property type="entry name" value="NBD_C"/>
    <property type="match status" value="1"/>
</dbReference>
<keyword evidence="10" id="KW-1185">Reference proteome</keyword>
<organism evidence="9 10">
    <name type="scientific">Pectinatus haikarae</name>
    <dbReference type="NCBI Taxonomy" id="349096"/>
    <lineage>
        <taxon>Bacteria</taxon>
        <taxon>Bacillati</taxon>
        <taxon>Bacillota</taxon>
        <taxon>Negativicutes</taxon>
        <taxon>Selenomonadales</taxon>
        <taxon>Selenomonadaceae</taxon>
        <taxon>Pectinatus</taxon>
    </lineage>
</organism>
<evidence type="ECO:0000256" key="2">
    <source>
        <dbReference type="ARBA" id="ARBA00022679"/>
    </source>
</evidence>
<comment type="similarity">
    <text evidence="1">Belongs to the four-carbon acid sugar kinase family.</text>
</comment>
<dbReference type="InterPro" id="IPR037051">
    <property type="entry name" value="4-carb_acid_sugar_kinase_N_sf"/>
</dbReference>
<proteinExistence type="inferred from homology"/>
<dbReference type="InterPro" id="IPR031475">
    <property type="entry name" value="NBD_C"/>
</dbReference>
<dbReference type="Gene3D" id="3.40.980.20">
    <property type="entry name" value="Four-carbon acid sugar kinase, nucleotide binding domain"/>
    <property type="match status" value="1"/>
</dbReference>
<sequence>MIKWGVVADDLTGANTAAALLTNSSFRTITTVDHRHISEFLEDKYDAIVVNAASRTLNGEDARERVRFCTKILYDYGIRHFSKRIDSTIRGNLGAETEGMLDALPEDTIACVVAAFPASGRIVVGNYQLVNGVPVHLTMAGADPVKPVRSSLMVDNFKNQTKLKIGCVSLNDITAGIENTIAAIQENIDHGKKIIIFDAITFNDIDIIAKAMSSFDRPWIAVDPGPYTQKGYELLNGKKKKKFNGKILIVAGSASSLTHEQMAFLHAQTDARIISIDIRRFIDSDEPIPEEKIIAKRVVGLSYLSDVIGFRVEGDSDMFININIEAAKRGIKPDDITRRITHGLARISSLILSMGIDNLKGIYLTGGDMTVAFCEECNVKALELKGEIQPHISYGFLVGGDSDNLPIVTKGGLIGAPDTVLTCIKYLLNQ</sequence>
<dbReference type="Gene3D" id="3.40.50.10840">
    <property type="entry name" value="Putative sugar-binding, N-terminal domain"/>
    <property type="match status" value="1"/>
</dbReference>
<evidence type="ECO:0000313" key="9">
    <source>
        <dbReference type="EMBL" id="MDQ0204618.1"/>
    </source>
</evidence>
<keyword evidence="3" id="KW-0547">Nucleotide-binding</keyword>
<evidence type="ECO:0000256" key="1">
    <source>
        <dbReference type="ARBA" id="ARBA00005715"/>
    </source>
</evidence>
<evidence type="ECO:0000256" key="4">
    <source>
        <dbReference type="ARBA" id="ARBA00022777"/>
    </source>
</evidence>
<dbReference type="RefSeq" id="WP_307224906.1">
    <property type="nucleotide sequence ID" value="NZ_CP116940.1"/>
</dbReference>
<reference evidence="9 10" key="1">
    <citation type="submission" date="2023-07" db="EMBL/GenBank/DDBJ databases">
        <title>Genomic Encyclopedia of Type Strains, Phase IV (KMG-IV): sequencing the most valuable type-strain genomes for metagenomic binning, comparative biology and taxonomic classification.</title>
        <authorList>
            <person name="Goeker M."/>
        </authorList>
    </citation>
    <scope>NUCLEOTIDE SEQUENCE [LARGE SCALE GENOMIC DNA]</scope>
    <source>
        <strain evidence="9 10">DSM 16980</strain>
    </source>
</reference>
<name>A0ABT9Y9U9_9FIRM</name>
<protein>
    <submittedName>
        <fullName evidence="9">Uncharacterized protein YgbK (DUF1537 family)</fullName>
    </submittedName>
</protein>
<evidence type="ECO:0000313" key="10">
    <source>
        <dbReference type="Proteomes" id="UP001239167"/>
    </source>
</evidence>
<dbReference type="InterPro" id="IPR010737">
    <property type="entry name" value="4-carb_acid_sugar_kinase_N"/>
</dbReference>
<comment type="caution">
    <text evidence="9">The sequence shown here is derived from an EMBL/GenBank/DDBJ whole genome shotgun (WGS) entry which is preliminary data.</text>
</comment>
<feature type="domain" description="Four-carbon acid sugar kinase nucleotide binding" evidence="8">
    <location>
        <begin position="248"/>
        <end position="419"/>
    </location>
</feature>
<dbReference type="EMBL" id="JAUSUE010000018">
    <property type="protein sequence ID" value="MDQ0204618.1"/>
    <property type="molecule type" value="Genomic_DNA"/>
</dbReference>
<keyword evidence="4" id="KW-0418">Kinase</keyword>
<evidence type="ECO:0000259" key="7">
    <source>
        <dbReference type="Pfam" id="PF07005"/>
    </source>
</evidence>